<accession>A0ACC0GRD5</accession>
<comment type="caution">
    <text evidence="1">The sequence shown here is derived from an EMBL/GenBank/DDBJ whole genome shotgun (WGS) entry which is preliminary data.</text>
</comment>
<evidence type="ECO:0000313" key="1">
    <source>
        <dbReference type="EMBL" id="KAI8003584.1"/>
    </source>
</evidence>
<protein>
    <submittedName>
        <fullName evidence="1">Uncharacterized protein</fullName>
    </submittedName>
</protein>
<dbReference type="Proteomes" id="UP001060215">
    <property type="component" value="Chromosome 9"/>
</dbReference>
<keyword evidence="2" id="KW-1185">Reference proteome</keyword>
<evidence type="ECO:0000313" key="2">
    <source>
        <dbReference type="Proteomes" id="UP001060215"/>
    </source>
</evidence>
<sequence length="229" mass="25435">MKTTQTQSNPSLHYPERESRERERSIHTHSDMASLAFCSSLITTTTTTTASSHNQTPTLRFSQTKHLTFLSLTASLSSHMFSSSTSSPRPPTLSFVPKVSEIEPTVVESEEAQASQVVESTSEEEEPKREEVFAVVMIGGRQYIVFPGQYIYTQRFKDANVNDKVILNKVLLVGTKNSTYLGQPLVPNATVHAVIEEQGLNKKSLSLSTKRRKAIEETLVTDSQIHGYG</sequence>
<dbReference type="EMBL" id="CM045766">
    <property type="protein sequence ID" value="KAI8003584.1"/>
    <property type="molecule type" value="Genomic_DNA"/>
</dbReference>
<reference evidence="1 2" key="1">
    <citation type="journal article" date="2022" name="Plant J.">
        <title>Chromosome-level genome of Camellia lanceoleosa provides a valuable resource for understanding genome evolution and self-incompatibility.</title>
        <authorList>
            <person name="Gong W."/>
            <person name="Xiao S."/>
            <person name="Wang L."/>
            <person name="Liao Z."/>
            <person name="Chang Y."/>
            <person name="Mo W."/>
            <person name="Hu G."/>
            <person name="Li W."/>
            <person name="Zhao G."/>
            <person name="Zhu H."/>
            <person name="Hu X."/>
            <person name="Ji K."/>
            <person name="Xiang X."/>
            <person name="Song Q."/>
            <person name="Yuan D."/>
            <person name="Jin S."/>
            <person name="Zhang L."/>
        </authorList>
    </citation>
    <scope>NUCLEOTIDE SEQUENCE [LARGE SCALE GENOMIC DNA]</scope>
    <source>
        <strain evidence="1">SQ_2022a</strain>
    </source>
</reference>
<proteinExistence type="predicted"/>
<name>A0ACC0GRD5_9ERIC</name>
<organism evidence="1 2">
    <name type="scientific">Camellia lanceoleosa</name>
    <dbReference type="NCBI Taxonomy" id="1840588"/>
    <lineage>
        <taxon>Eukaryota</taxon>
        <taxon>Viridiplantae</taxon>
        <taxon>Streptophyta</taxon>
        <taxon>Embryophyta</taxon>
        <taxon>Tracheophyta</taxon>
        <taxon>Spermatophyta</taxon>
        <taxon>Magnoliopsida</taxon>
        <taxon>eudicotyledons</taxon>
        <taxon>Gunneridae</taxon>
        <taxon>Pentapetalae</taxon>
        <taxon>asterids</taxon>
        <taxon>Ericales</taxon>
        <taxon>Theaceae</taxon>
        <taxon>Camellia</taxon>
    </lineage>
</organism>
<gene>
    <name evidence="1" type="ORF">LOK49_LG08G01789</name>
</gene>